<evidence type="ECO:0000256" key="1">
    <source>
        <dbReference type="SAM" id="MobiDB-lite"/>
    </source>
</evidence>
<accession>A0A1B6INK3</accession>
<gene>
    <name evidence="2" type="ORF">g.57695</name>
</gene>
<feature type="region of interest" description="Disordered" evidence="1">
    <location>
        <begin position="73"/>
        <end position="112"/>
    </location>
</feature>
<evidence type="ECO:0000313" key="2">
    <source>
        <dbReference type="EMBL" id="JAS88505.1"/>
    </source>
</evidence>
<organism evidence="2">
    <name type="scientific">Homalodisca liturata</name>
    <dbReference type="NCBI Taxonomy" id="320908"/>
    <lineage>
        <taxon>Eukaryota</taxon>
        <taxon>Metazoa</taxon>
        <taxon>Ecdysozoa</taxon>
        <taxon>Arthropoda</taxon>
        <taxon>Hexapoda</taxon>
        <taxon>Insecta</taxon>
        <taxon>Pterygota</taxon>
        <taxon>Neoptera</taxon>
        <taxon>Paraneoptera</taxon>
        <taxon>Hemiptera</taxon>
        <taxon>Auchenorrhyncha</taxon>
        <taxon>Membracoidea</taxon>
        <taxon>Cicadellidae</taxon>
        <taxon>Cicadellinae</taxon>
        <taxon>Proconiini</taxon>
        <taxon>Homalodisca</taxon>
    </lineage>
</organism>
<proteinExistence type="predicted"/>
<reference evidence="2" key="1">
    <citation type="submission" date="2015-11" db="EMBL/GenBank/DDBJ databases">
        <title>De novo transcriptome assembly of four potential Pierce s Disease insect vectors from Arizona vineyards.</title>
        <authorList>
            <person name="Tassone E.E."/>
        </authorList>
    </citation>
    <scope>NUCLEOTIDE SEQUENCE</scope>
</reference>
<feature type="compositionally biased region" description="Polar residues" evidence="1">
    <location>
        <begin position="96"/>
        <end position="112"/>
    </location>
</feature>
<dbReference type="EMBL" id="GECU01019201">
    <property type="protein sequence ID" value="JAS88505.1"/>
    <property type="molecule type" value="Transcribed_RNA"/>
</dbReference>
<feature type="non-terminal residue" evidence="2">
    <location>
        <position position="1"/>
    </location>
</feature>
<feature type="non-terminal residue" evidence="2">
    <location>
        <position position="112"/>
    </location>
</feature>
<protein>
    <submittedName>
        <fullName evidence="2">Uncharacterized protein</fullName>
    </submittedName>
</protein>
<sequence length="112" mass="12222">EMETCPGEQSSDRAAACDEFLGESDQVPDTKICDKDFLSVSQKEDSNDFGEFHYYNANSGKSELVPQDGVLNEQHTQSCPASEVQINDGEDDPRRSISTNLPQNSLGPANHG</sequence>
<dbReference type="AlphaFoldDB" id="A0A1B6INK3"/>
<name>A0A1B6INK3_9HEMI</name>